<dbReference type="NCBIfam" id="NF033559">
    <property type="entry name" value="transpos_IS1634"/>
    <property type="match status" value="1"/>
</dbReference>
<dbReference type="GO" id="GO:0004803">
    <property type="term" value="F:transposase activity"/>
    <property type="evidence" value="ECO:0007669"/>
    <property type="project" value="InterPro"/>
</dbReference>
<evidence type="ECO:0000313" key="2">
    <source>
        <dbReference type="EMBL" id="MDP7734632.1"/>
    </source>
</evidence>
<dbReference type="InterPro" id="IPR002559">
    <property type="entry name" value="Transposase_11"/>
</dbReference>
<evidence type="ECO:0000313" key="3">
    <source>
        <dbReference type="EMBL" id="MDP7739603.1"/>
    </source>
</evidence>
<dbReference type="EMBL" id="JAUFSA010000006">
    <property type="protein sequence ID" value="MDP7739614.1"/>
    <property type="molecule type" value="Genomic_DNA"/>
</dbReference>
<accession>A0AAJ1S938</accession>
<proteinExistence type="predicted"/>
<dbReference type="AlphaFoldDB" id="A0AAJ1S938"/>
<evidence type="ECO:0000313" key="4">
    <source>
        <dbReference type="EMBL" id="MDP7739614.1"/>
    </source>
</evidence>
<protein>
    <submittedName>
        <fullName evidence="3">IS1634 family transposase</fullName>
    </submittedName>
</protein>
<sequence>MVWIRRVRTASGATAVQIAESVHGRRRIVRHVGSARDDAELGLLIEEARRLLADDTQGELDLGITPKVVRAHMVLPPAEALFTAAADVPVARELVGRPRVLKSCNGLLYDALARVYASLGFHDAVGDEVFRDLVIARVAEPTSLLDVDRVLAELGRTSASLSTRKRTLRRARGGGYRDQIAAACFAHARTAGDVSLVLYDVTTLYFEADKEDDLRRVGYSKERRVDPQIVVGLLVDRHGFPLEIGCFEGNKAETLTIVPIVKAFQARHKITDMVVVADAGMLASGNLRELNDAGLRFIVGSRVTKAPNDLASHFHWHGELFTDGQIIDTITPRDHRGTATKSSDRKLRAEPVWDPATHTKSWRAVWAYSTKRAVRDTKTLNLQENKARAVVAGDKTARTPRFVTVRDGARELDQASLQRARRLVGLKGYVTNIDATLMPAAEIIVSYHHLWHVEASFRMSKSDLAARPMFARTRDAIEAHLTIVFTALALSREVQSRTGLSLRRFLRTLKPLRSATIDLNGVIATFPPAINTEVKTILDALEAENSRH</sequence>
<reference evidence="3" key="1">
    <citation type="submission" date="2023-06" db="EMBL/GenBank/DDBJ databases">
        <title>Identification of two novel mycobacterium reveal diversities and complexities of Mycobacterium gordonae clade.</title>
        <authorList>
            <person name="Matsumoto Y."/>
            <person name="Nakamura S."/>
            <person name="Motooka D."/>
            <person name="Fukushima K."/>
        </authorList>
    </citation>
    <scope>NUCLEOTIDE SEQUENCE</scope>
    <source>
        <strain evidence="3">TY812</strain>
    </source>
</reference>
<dbReference type="InterPro" id="IPR047654">
    <property type="entry name" value="IS1634_transpos"/>
</dbReference>
<dbReference type="PANTHER" id="PTHR34614">
    <property type="match status" value="1"/>
</dbReference>
<name>A0AAJ1S938_9MYCO</name>
<organism evidence="3 5">
    <name type="scientific">Mycobacterium paragordonae</name>
    <dbReference type="NCBI Taxonomy" id="1389713"/>
    <lineage>
        <taxon>Bacteria</taxon>
        <taxon>Bacillati</taxon>
        <taxon>Actinomycetota</taxon>
        <taxon>Actinomycetes</taxon>
        <taxon>Mycobacteriales</taxon>
        <taxon>Mycobacteriaceae</taxon>
        <taxon>Mycobacterium</taxon>
    </lineage>
</organism>
<dbReference type="GO" id="GO:0003677">
    <property type="term" value="F:DNA binding"/>
    <property type="evidence" value="ECO:0007669"/>
    <property type="project" value="InterPro"/>
</dbReference>
<gene>
    <name evidence="2" type="ORF">QXL92_07735</name>
    <name evidence="3" type="ORF">QXL92_33285</name>
    <name evidence="4" type="ORF">QXL92_33345</name>
</gene>
<dbReference type="SUPFAM" id="SSF53098">
    <property type="entry name" value="Ribonuclease H-like"/>
    <property type="match status" value="1"/>
</dbReference>
<dbReference type="Proteomes" id="UP001229081">
    <property type="component" value="Unassembled WGS sequence"/>
</dbReference>
<dbReference type="Pfam" id="PF01609">
    <property type="entry name" value="DDE_Tnp_1"/>
    <property type="match status" value="1"/>
</dbReference>
<comment type="caution">
    <text evidence="3">The sequence shown here is derived from an EMBL/GenBank/DDBJ whole genome shotgun (WGS) entry which is preliminary data.</text>
</comment>
<dbReference type="EMBL" id="JAUFSA010000006">
    <property type="protein sequence ID" value="MDP7739603.1"/>
    <property type="molecule type" value="Genomic_DNA"/>
</dbReference>
<dbReference type="InterPro" id="IPR012337">
    <property type="entry name" value="RNaseH-like_sf"/>
</dbReference>
<evidence type="ECO:0000313" key="5">
    <source>
        <dbReference type="Proteomes" id="UP001229081"/>
    </source>
</evidence>
<dbReference type="EMBL" id="JAUFSA010000001">
    <property type="protein sequence ID" value="MDP7734632.1"/>
    <property type="molecule type" value="Genomic_DNA"/>
</dbReference>
<dbReference type="RefSeq" id="WP_306254985.1">
    <property type="nucleotide sequence ID" value="NZ_JAUFSA010000001.1"/>
</dbReference>
<feature type="domain" description="Transposase IS4-like" evidence="1">
    <location>
        <begin position="197"/>
        <end position="489"/>
    </location>
</feature>
<dbReference type="PANTHER" id="PTHR34614:SF2">
    <property type="entry name" value="TRANSPOSASE IS4-LIKE DOMAIN-CONTAINING PROTEIN"/>
    <property type="match status" value="1"/>
</dbReference>
<evidence type="ECO:0000259" key="1">
    <source>
        <dbReference type="Pfam" id="PF01609"/>
    </source>
</evidence>
<dbReference type="GO" id="GO:0006313">
    <property type="term" value="P:DNA transposition"/>
    <property type="evidence" value="ECO:0007669"/>
    <property type="project" value="InterPro"/>
</dbReference>